<dbReference type="Gene3D" id="1.10.1060.10">
    <property type="entry name" value="Alpha-helical ferredoxin"/>
    <property type="match status" value="1"/>
</dbReference>
<evidence type="ECO:0000256" key="2">
    <source>
        <dbReference type="ARBA" id="ARBA00022485"/>
    </source>
</evidence>
<evidence type="ECO:0000256" key="3">
    <source>
        <dbReference type="ARBA" id="ARBA00022723"/>
    </source>
</evidence>
<keyword evidence="2" id="KW-0004">4Fe-4S</keyword>
<dbReference type="GO" id="GO:0051539">
    <property type="term" value="F:4 iron, 4 sulfur cluster binding"/>
    <property type="evidence" value="ECO:0007669"/>
    <property type="project" value="UniProtKB-KW"/>
</dbReference>
<dbReference type="NCBIfam" id="TIGR01318">
    <property type="entry name" value="gltD_gamma_fam"/>
    <property type="match status" value="1"/>
</dbReference>
<dbReference type="EMBL" id="CP022011">
    <property type="protein sequence ID" value="QDJ14770.1"/>
    <property type="molecule type" value="Genomic_DNA"/>
</dbReference>
<dbReference type="Proteomes" id="UP000955338">
    <property type="component" value="Chromosome"/>
</dbReference>
<dbReference type="InterPro" id="IPR023753">
    <property type="entry name" value="FAD/NAD-binding_dom"/>
</dbReference>
<dbReference type="Gene3D" id="3.50.50.60">
    <property type="entry name" value="FAD/NAD(P)-binding domain"/>
    <property type="match status" value="2"/>
</dbReference>
<dbReference type="SUPFAM" id="SSF46548">
    <property type="entry name" value="alpha-helical ferredoxin"/>
    <property type="match status" value="1"/>
</dbReference>
<dbReference type="InterPro" id="IPR009051">
    <property type="entry name" value="Helical_ferredxn"/>
</dbReference>
<keyword evidence="6" id="KW-0408">Iron</keyword>
<dbReference type="InterPro" id="IPR006006">
    <property type="entry name" value="GltD-like"/>
</dbReference>
<evidence type="ECO:0000256" key="7">
    <source>
        <dbReference type="ARBA" id="ARBA00023014"/>
    </source>
</evidence>
<keyword evidence="3" id="KW-0479">Metal-binding</keyword>
<comment type="cofactor">
    <cofactor evidence="1">
        <name>[4Fe-4S] cluster</name>
        <dbReference type="ChEBI" id="CHEBI:49883"/>
    </cofactor>
</comment>
<evidence type="ECO:0000256" key="1">
    <source>
        <dbReference type="ARBA" id="ARBA00001966"/>
    </source>
</evidence>
<keyword evidence="9" id="KW-1185">Reference proteome</keyword>
<evidence type="ECO:0000256" key="6">
    <source>
        <dbReference type="ARBA" id="ARBA00023004"/>
    </source>
</evidence>
<dbReference type="PANTHER" id="PTHR42783:SF3">
    <property type="entry name" value="GLUTAMATE SYNTHASE [NADPH] SMALL CHAIN-RELATED"/>
    <property type="match status" value="1"/>
</dbReference>
<keyword evidence="7" id="KW-0411">Iron-sulfur</keyword>
<keyword evidence="4" id="KW-0521">NADP</keyword>
<evidence type="ECO:0000313" key="9">
    <source>
        <dbReference type="Proteomes" id="UP000955338"/>
    </source>
</evidence>
<organism evidence="8 9">
    <name type="scientific">Mergibacter septicus</name>
    <dbReference type="NCBI Taxonomy" id="221402"/>
    <lineage>
        <taxon>Bacteria</taxon>
        <taxon>Pseudomonadati</taxon>
        <taxon>Pseudomonadota</taxon>
        <taxon>Gammaproteobacteria</taxon>
        <taxon>Pasteurellales</taxon>
        <taxon>Pasteurellaceae</taxon>
        <taxon>Mergibacter</taxon>
    </lineage>
</organism>
<dbReference type="InterPro" id="IPR028261">
    <property type="entry name" value="DPD_II"/>
</dbReference>
<evidence type="ECO:0000256" key="5">
    <source>
        <dbReference type="ARBA" id="ARBA00023002"/>
    </source>
</evidence>
<dbReference type="SUPFAM" id="SSF51971">
    <property type="entry name" value="Nucleotide-binding domain"/>
    <property type="match status" value="1"/>
</dbReference>
<accession>A0A8D4LNX5</accession>
<dbReference type="InterPro" id="IPR036188">
    <property type="entry name" value="FAD/NAD-bd_sf"/>
</dbReference>
<dbReference type="FunFam" id="1.10.1060.10:FF:000004">
    <property type="entry name" value="Glutamate synthase, small subunit"/>
    <property type="match status" value="1"/>
</dbReference>
<evidence type="ECO:0000313" key="8">
    <source>
        <dbReference type="EMBL" id="QDJ14770.1"/>
    </source>
</evidence>
<name>A0A8D4LNX5_9PAST</name>
<dbReference type="Pfam" id="PF07992">
    <property type="entry name" value="Pyr_redox_2"/>
    <property type="match status" value="1"/>
</dbReference>
<dbReference type="AlphaFoldDB" id="A0A8D4LNX5"/>
<dbReference type="Pfam" id="PF14691">
    <property type="entry name" value="Fer4_20"/>
    <property type="match status" value="1"/>
</dbReference>
<dbReference type="PANTHER" id="PTHR42783">
    <property type="entry name" value="GLUTAMATE SYNTHASE [NADPH] SMALL CHAIN"/>
    <property type="match status" value="1"/>
</dbReference>
<dbReference type="PRINTS" id="PR00419">
    <property type="entry name" value="ADXRDTASE"/>
</dbReference>
<keyword evidence="5" id="KW-0560">Oxidoreductase</keyword>
<sequence length="475" mass="52033">MSQQGNIYQFIDLPRVEPRKKPLEQRKQQFIEIYQIFDKSQAEAQADRCLSCGNPYCQHKCPLHNNIPNWLKLTYEGRIIEAAELAHETNTLPEICGRVCPQDRLCEGVCSLNAEFGAVTIGNIEKYITEKAFAMGWRPTVKDVPFSGKKVAVIGAGPAGLGCAEQLIRNGVAVTVYERQQEIGGLLTFGIPAFKLEKEVMSRRREIFSAMGIEFKLGVNIGEDIQLTELVEQYDAVFLGVGTYQSIKAGIPNEQAEGVYSALPYLIGNTQHLMGLASPDYINLAGKNVVVLGGGDTAMDCMRTAIRQQASSVTCIYRRDQQNMPGSRKEFTNAKEEGAKFLFNAQPVAVEIKSTGVEGDKAQVVGIKVVRTELGEADCYGRRVATVIEGSEQVIACDAIIVAFGFAPHQMPWLAEVEVNIDQRGRIETKGELPQQTANPKIFAGGDITRGSDLVVTAIAEGRQAAHSILAFLEV</sequence>
<dbReference type="RefSeq" id="WP_261920705.1">
    <property type="nucleotide sequence ID" value="NZ_CP022011.1"/>
</dbReference>
<protein>
    <submittedName>
        <fullName evidence="8">Glutamate synthase small subunit</fullName>
    </submittedName>
</protein>
<dbReference type="GO" id="GO:0016491">
    <property type="term" value="F:oxidoreductase activity"/>
    <property type="evidence" value="ECO:0007669"/>
    <property type="project" value="UniProtKB-KW"/>
</dbReference>
<dbReference type="FunFam" id="3.50.50.60:FF:000041">
    <property type="entry name" value="Glutamate synthase, small subunit"/>
    <property type="match status" value="1"/>
</dbReference>
<evidence type="ECO:0000256" key="4">
    <source>
        <dbReference type="ARBA" id="ARBA00022857"/>
    </source>
</evidence>
<dbReference type="GO" id="GO:0046872">
    <property type="term" value="F:metal ion binding"/>
    <property type="evidence" value="ECO:0007669"/>
    <property type="project" value="UniProtKB-KW"/>
</dbReference>
<gene>
    <name evidence="8" type="ORF">CEP48_04720</name>
</gene>
<reference evidence="8" key="1">
    <citation type="submission" date="2017-06" db="EMBL/GenBank/DDBJ databases">
        <title>Genome sequencing of pathogenic and non-pathogenic strains within Bisgaard taxon 40.</title>
        <authorList>
            <person name="Ladner J.T."/>
            <person name="Lovett S.P."/>
            <person name="Koroleva G."/>
            <person name="Lorch J.M."/>
        </authorList>
    </citation>
    <scope>NUCLEOTIDE SEQUENCE</scope>
    <source>
        <strain evidence="8">27576-1-I1</strain>
    </source>
</reference>
<proteinExistence type="predicted"/>